<dbReference type="GO" id="GO:0008379">
    <property type="term" value="F:thioredoxin peroxidase activity"/>
    <property type="evidence" value="ECO:0007669"/>
    <property type="project" value="TreeGrafter"/>
</dbReference>
<evidence type="ECO:0000256" key="3">
    <source>
        <dbReference type="ARBA" id="ARBA00013017"/>
    </source>
</evidence>
<keyword evidence="8" id="KW-0676">Redox-active center</keyword>
<accession>A0AAQ3L912</accession>
<evidence type="ECO:0000313" key="15">
    <source>
        <dbReference type="Proteomes" id="UP001304300"/>
    </source>
</evidence>
<dbReference type="PROSITE" id="PS51352">
    <property type="entry name" value="THIOREDOXIN_2"/>
    <property type="match status" value="1"/>
</dbReference>
<sequence>MSKPNPIVPSTQAPEFQYKTADGTEHSTSALKGKPYLVYFYPRDDTPGCTKEACAFRDSFAELTKAGITIIGVSADDEASHEKFRKKYDLPFPLAADTEKSIVEAFGVWGEKKFMGKIYDGIHRISFLVGPDGVVVKTYLKVKPEQHAAEILADAKELVQPI</sequence>
<evidence type="ECO:0000256" key="8">
    <source>
        <dbReference type="ARBA" id="ARBA00023284"/>
    </source>
</evidence>
<dbReference type="NCBIfam" id="NF006960">
    <property type="entry name" value="PRK09437.1"/>
    <property type="match status" value="1"/>
</dbReference>
<dbReference type="GO" id="GO:0034599">
    <property type="term" value="P:cellular response to oxidative stress"/>
    <property type="evidence" value="ECO:0007669"/>
    <property type="project" value="TreeGrafter"/>
</dbReference>
<dbReference type="CDD" id="cd03017">
    <property type="entry name" value="PRX_BCP"/>
    <property type="match status" value="1"/>
</dbReference>
<dbReference type="InterPro" id="IPR036249">
    <property type="entry name" value="Thioredoxin-like_sf"/>
</dbReference>
<evidence type="ECO:0000256" key="6">
    <source>
        <dbReference type="ARBA" id="ARBA00023002"/>
    </source>
</evidence>
<gene>
    <name evidence="14" type="primary">bcp</name>
    <name evidence="14" type="ORF">RZN69_02180</name>
</gene>
<dbReference type="Pfam" id="PF00578">
    <property type="entry name" value="AhpC-TSA"/>
    <property type="match status" value="1"/>
</dbReference>
<evidence type="ECO:0000256" key="2">
    <source>
        <dbReference type="ARBA" id="ARBA00011245"/>
    </source>
</evidence>
<evidence type="ECO:0000313" key="14">
    <source>
        <dbReference type="EMBL" id="WOO41879.1"/>
    </source>
</evidence>
<evidence type="ECO:0000256" key="1">
    <source>
        <dbReference type="ARBA" id="ARBA00003330"/>
    </source>
</evidence>
<dbReference type="SUPFAM" id="SSF52833">
    <property type="entry name" value="Thioredoxin-like"/>
    <property type="match status" value="1"/>
</dbReference>
<dbReference type="KEGG" id="puo:RZN69_02180"/>
<evidence type="ECO:0000256" key="11">
    <source>
        <dbReference type="ARBA" id="ARBA00042639"/>
    </source>
</evidence>
<protein>
    <recommendedName>
        <fullName evidence="3">thioredoxin-dependent peroxiredoxin</fullName>
        <ecNumber evidence="3">1.11.1.24</ecNumber>
    </recommendedName>
    <alternativeName>
        <fullName evidence="9">Thioredoxin peroxidase</fullName>
    </alternativeName>
    <alternativeName>
        <fullName evidence="11">Thioredoxin-dependent peroxiredoxin Bcp</fullName>
    </alternativeName>
</protein>
<keyword evidence="5" id="KW-0049">Antioxidant</keyword>
<dbReference type="RefSeq" id="WP_317834363.1">
    <property type="nucleotide sequence ID" value="NZ_CP136920.1"/>
</dbReference>
<dbReference type="EMBL" id="CP136920">
    <property type="protein sequence ID" value="WOO41879.1"/>
    <property type="molecule type" value="Genomic_DNA"/>
</dbReference>
<dbReference type="InterPro" id="IPR050924">
    <property type="entry name" value="Peroxiredoxin_BCP/PrxQ"/>
</dbReference>
<dbReference type="PANTHER" id="PTHR42801:SF4">
    <property type="entry name" value="AHPC_TSA FAMILY PROTEIN"/>
    <property type="match status" value="1"/>
</dbReference>
<dbReference type="GO" id="GO:0005737">
    <property type="term" value="C:cytoplasm"/>
    <property type="evidence" value="ECO:0007669"/>
    <property type="project" value="TreeGrafter"/>
</dbReference>
<keyword evidence="15" id="KW-1185">Reference proteome</keyword>
<dbReference type="AlphaFoldDB" id="A0AAQ3L912"/>
<evidence type="ECO:0000256" key="5">
    <source>
        <dbReference type="ARBA" id="ARBA00022862"/>
    </source>
</evidence>
<keyword evidence="7" id="KW-1015">Disulfide bond</keyword>
<proteinExistence type="inferred from homology"/>
<name>A0AAQ3L912_9BACT</name>
<comment type="subunit">
    <text evidence="2">Monomer.</text>
</comment>
<dbReference type="PANTHER" id="PTHR42801">
    <property type="entry name" value="THIOREDOXIN-DEPENDENT PEROXIDE REDUCTASE"/>
    <property type="match status" value="1"/>
</dbReference>
<dbReference type="FunFam" id="3.40.30.10:FF:000007">
    <property type="entry name" value="Thioredoxin-dependent thiol peroxidase"/>
    <property type="match status" value="1"/>
</dbReference>
<dbReference type="Gene3D" id="3.40.30.10">
    <property type="entry name" value="Glutaredoxin"/>
    <property type="match status" value="1"/>
</dbReference>
<dbReference type="Proteomes" id="UP001304300">
    <property type="component" value="Chromosome"/>
</dbReference>
<evidence type="ECO:0000259" key="13">
    <source>
        <dbReference type="PROSITE" id="PS51352"/>
    </source>
</evidence>
<dbReference type="InterPro" id="IPR000866">
    <property type="entry name" value="AhpC/TSA"/>
</dbReference>
<feature type="domain" description="Thioredoxin" evidence="13">
    <location>
        <begin position="7"/>
        <end position="160"/>
    </location>
</feature>
<evidence type="ECO:0000256" key="12">
    <source>
        <dbReference type="ARBA" id="ARBA00049091"/>
    </source>
</evidence>
<evidence type="ECO:0000256" key="10">
    <source>
        <dbReference type="ARBA" id="ARBA00038489"/>
    </source>
</evidence>
<comment type="similarity">
    <text evidence="10">Belongs to the peroxiredoxin family. BCP/PrxQ subfamily.</text>
</comment>
<reference evidence="14 15" key="1">
    <citation type="submission" date="2023-10" db="EMBL/GenBank/DDBJ databases">
        <title>Rubellicoccus peritrichatus gen. nov., sp. nov., isolated from an algae of coral reef tank.</title>
        <authorList>
            <person name="Luo J."/>
        </authorList>
    </citation>
    <scope>NUCLEOTIDE SEQUENCE [LARGE SCALE GENOMIC DNA]</scope>
    <source>
        <strain evidence="14 15">CR14</strain>
    </source>
</reference>
<keyword evidence="6 14" id="KW-0560">Oxidoreductase</keyword>
<organism evidence="14 15">
    <name type="scientific">Rubellicoccus peritrichatus</name>
    <dbReference type="NCBI Taxonomy" id="3080537"/>
    <lineage>
        <taxon>Bacteria</taxon>
        <taxon>Pseudomonadati</taxon>
        <taxon>Verrucomicrobiota</taxon>
        <taxon>Opitutia</taxon>
        <taxon>Puniceicoccales</taxon>
        <taxon>Cerasicoccaceae</taxon>
        <taxon>Rubellicoccus</taxon>
    </lineage>
</organism>
<evidence type="ECO:0000256" key="7">
    <source>
        <dbReference type="ARBA" id="ARBA00023157"/>
    </source>
</evidence>
<dbReference type="GO" id="GO:0045454">
    <property type="term" value="P:cell redox homeostasis"/>
    <property type="evidence" value="ECO:0007669"/>
    <property type="project" value="TreeGrafter"/>
</dbReference>
<comment type="function">
    <text evidence="1">Thiol-specific peroxidase that catalyzes the reduction of hydrogen peroxide and organic hydroperoxides to water and alcohols, respectively. Plays a role in cell protection against oxidative stress by detoxifying peroxides and as sensor of hydrogen peroxide-mediated signaling events.</text>
</comment>
<dbReference type="InterPro" id="IPR013766">
    <property type="entry name" value="Thioredoxin_domain"/>
</dbReference>
<dbReference type="EC" id="1.11.1.24" evidence="3"/>
<evidence type="ECO:0000256" key="9">
    <source>
        <dbReference type="ARBA" id="ARBA00032824"/>
    </source>
</evidence>
<evidence type="ECO:0000256" key="4">
    <source>
        <dbReference type="ARBA" id="ARBA00022559"/>
    </source>
</evidence>
<comment type="catalytic activity">
    <reaction evidence="12">
        <text>a hydroperoxide + [thioredoxin]-dithiol = an alcohol + [thioredoxin]-disulfide + H2O</text>
        <dbReference type="Rhea" id="RHEA:62620"/>
        <dbReference type="Rhea" id="RHEA-COMP:10698"/>
        <dbReference type="Rhea" id="RHEA-COMP:10700"/>
        <dbReference type="ChEBI" id="CHEBI:15377"/>
        <dbReference type="ChEBI" id="CHEBI:29950"/>
        <dbReference type="ChEBI" id="CHEBI:30879"/>
        <dbReference type="ChEBI" id="CHEBI:35924"/>
        <dbReference type="ChEBI" id="CHEBI:50058"/>
        <dbReference type="EC" id="1.11.1.24"/>
    </reaction>
</comment>
<keyword evidence="4 14" id="KW-0575">Peroxidase</keyword>